<keyword evidence="1" id="KW-0732">Signal</keyword>
<reference evidence="2 3" key="1">
    <citation type="submission" date="2018-02" db="EMBL/GenBank/DDBJ databases">
        <title>The genomes of Aspergillus section Nigri reveals drivers in fungal speciation.</title>
        <authorList>
            <consortium name="DOE Joint Genome Institute"/>
            <person name="Vesth T.C."/>
            <person name="Nybo J."/>
            <person name="Theobald S."/>
            <person name="Brandl J."/>
            <person name="Frisvad J.C."/>
            <person name="Nielsen K.F."/>
            <person name="Lyhne E.K."/>
            <person name="Kogle M.E."/>
            <person name="Kuo A."/>
            <person name="Riley R."/>
            <person name="Clum A."/>
            <person name="Nolan M."/>
            <person name="Lipzen A."/>
            <person name="Salamov A."/>
            <person name="Henrissat B."/>
            <person name="Wiebenga A."/>
            <person name="De vries R.P."/>
            <person name="Grigoriev I.V."/>
            <person name="Mortensen U.H."/>
            <person name="Andersen M.R."/>
            <person name="Baker S.E."/>
        </authorList>
    </citation>
    <scope>NUCLEOTIDE SEQUENCE [LARGE SCALE GENOMIC DNA]</scope>
    <source>
        <strain evidence="2 3">CBS 114.80</strain>
    </source>
</reference>
<feature type="non-terminal residue" evidence="2">
    <location>
        <position position="189"/>
    </location>
</feature>
<accession>A0A2V5IAF3</accession>
<feature type="non-terminal residue" evidence="2">
    <location>
        <position position="1"/>
    </location>
</feature>
<keyword evidence="3" id="KW-1185">Reference proteome</keyword>
<evidence type="ECO:0000313" key="2">
    <source>
        <dbReference type="EMBL" id="PYI33765.1"/>
    </source>
</evidence>
<sequence length="189" mass="21021">RLSSLALVVLCAFIALVNAAADLSSEKPYEHEGPTALGVKMDLNFAQTWPGLDPKDPTSPVNDQKNGIEDGQLWQMALTAYDEMLVNQEAYRVPKTQRPNAMTILAFDHEVILASSQKGASFSYRYQDTPVAKALERCQTSWRRIYQTEAVHRRQGQCGEEMAAHLYYLVYPATPLSSQQARIATIVSG</sequence>
<organism evidence="2 3">
    <name type="scientific">Aspergillus indologenus CBS 114.80</name>
    <dbReference type="NCBI Taxonomy" id="1450541"/>
    <lineage>
        <taxon>Eukaryota</taxon>
        <taxon>Fungi</taxon>
        <taxon>Dikarya</taxon>
        <taxon>Ascomycota</taxon>
        <taxon>Pezizomycotina</taxon>
        <taxon>Eurotiomycetes</taxon>
        <taxon>Eurotiomycetidae</taxon>
        <taxon>Eurotiales</taxon>
        <taxon>Aspergillaceae</taxon>
        <taxon>Aspergillus</taxon>
        <taxon>Aspergillus subgen. Circumdati</taxon>
    </lineage>
</organism>
<dbReference type="EMBL" id="KZ825481">
    <property type="protein sequence ID" value="PYI33765.1"/>
    <property type="molecule type" value="Genomic_DNA"/>
</dbReference>
<feature type="chain" id="PRO_5016108780" evidence="1">
    <location>
        <begin position="20"/>
        <end position="189"/>
    </location>
</feature>
<feature type="signal peptide" evidence="1">
    <location>
        <begin position="1"/>
        <end position="19"/>
    </location>
</feature>
<evidence type="ECO:0000256" key="1">
    <source>
        <dbReference type="SAM" id="SignalP"/>
    </source>
</evidence>
<proteinExistence type="predicted"/>
<gene>
    <name evidence="2" type="ORF">BP00DRAFT_311506</name>
</gene>
<name>A0A2V5IAF3_9EURO</name>
<dbReference type="Proteomes" id="UP000248817">
    <property type="component" value="Unassembled WGS sequence"/>
</dbReference>
<dbReference type="AlphaFoldDB" id="A0A2V5IAF3"/>
<protein>
    <submittedName>
        <fullName evidence="2">Uncharacterized protein</fullName>
    </submittedName>
</protein>
<evidence type="ECO:0000313" key="3">
    <source>
        <dbReference type="Proteomes" id="UP000248817"/>
    </source>
</evidence>